<dbReference type="Pfam" id="PF00589">
    <property type="entry name" value="Phage_integrase"/>
    <property type="match status" value="1"/>
</dbReference>
<organism evidence="9">
    <name type="scientific">Tepidanaerobacter syntrophicus</name>
    <dbReference type="NCBI Taxonomy" id="224999"/>
    <lineage>
        <taxon>Bacteria</taxon>
        <taxon>Bacillati</taxon>
        <taxon>Bacillota</taxon>
        <taxon>Clostridia</taxon>
        <taxon>Thermosediminibacterales</taxon>
        <taxon>Tepidanaerobacteraceae</taxon>
        <taxon>Tepidanaerobacter</taxon>
    </lineage>
</organism>
<protein>
    <submittedName>
        <fullName evidence="9">Site-specific recombinase XerD</fullName>
    </submittedName>
</protein>
<dbReference type="EMBL" id="DF977003">
    <property type="protein sequence ID" value="GAQ26033.1"/>
    <property type="molecule type" value="Genomic_DNA"/>
</dbReference>
<dbReference type="InterPro" id="IPR002104">
    <property type="entry name" value="Integrase_catalytic"/>
</dbReference>
<keyword evidence="10" id="KW-1185">Reference proteome</keyword>
<dbReference type="AlphaFoldDB" id="A0A0U9HQ61"/>
<keyword evidence="5" id="KW-0233">DNA recombination</keyword>
<dbReference type="SUPFAM" id="SSF56349">
    <property type="entry name" value="DNA breaking-rejoining enzymes"/>
    <property type="match status" value="1"/>
</dbReference>
<comment type="function">
    <text evidence="1">Site-specific tyrosine recombinase, which acts by catalyzing the cutting and rejoining of the recombining DNA molecules.</text>
</comment>
<evidence type="ECO:0000256" key="2">
    <source>
        <dbReference type="ARBA" id="ARBA00008857"/>
    </source>
</evidence>
<dbReference type="Gene3D" id="1.10.443.10">
    <property type="entry name" value="Intergrase catalytic core"/>
    <property type="match status" value="1"/>
</dbReference>
<dbReference type="GO" id="GO:0015074">
    <property type="term" value="P:DNA integration"/>
    <property type="evidence" value="ECO:0007669"/>
    <property type="project" value="UniProtKB-KW"/>
</dbReference>
<gene>
    <name evidence="9" type="ORF">TSYNT_9289</name>
</gene>
<evidence type="ECO:0000256" key="6">
    <source>
        <dbReference type="PROSITE-ProRule" id="PRU01248"/>
    </source>
</evidence>
<evidence type="ECO:0000259" key="8">
    <source>
        <dbReference type="PROSITE" id="PS51900"/>
    </source>
</evidence>
<sequence length="306" mass="35988">MLFKFAIKDFLDDRKLKNLSPATIKSYEVTLEHFHRYLTQNEKINVEDVTQADIKSYLISCREEGGNRPTSLNHKIGNLKVFFNYMADIETIEKNPMKKVQKVKTDVKIEAFTDYHIKQMLNYYRRIKQRNMTLYAYRDYTIIVTLLGTGIRRGELCNLTWHDVDLANSKMTIYGKARRQRTIPLTDKLKQELIEWRLFNEKHFYSFTPERNVFTDGTGKRLTENAVGNIFKRLAKIMNFRDVRVSAHTFRHTFAKNWILSGGDVFSLQRILGHSTLDMTNKYVSLFGSAIKEQNEKHNPLNNLDI</sequence>
<dbReference type="PANTHER" id="PTHR30349:SF41">
    <property type="entry name" value="INTEGRASE_RECOMBINASE PROTEIN MJ0367-RELATED"/>
    <property type="match status" value="1"/>
</dbReference>
<dbReference type="CDD" id="cd00397">
    <property type="entry name" value="DNA_BRE_C"/>
    <property type="match status" value="1"/>
</dbReference>
<keyword evidence="4 6" id="KW-0238">DNA-binding</keyword>
<feature type="domain" description="Core-binding (CB)" evidence="8">
    <location>
        <begin position="1"/>
        <end position="87"/>
    </location>
</feature>
<comment type="similarity">
    <text evidence="2">Belongs to the 'phage' integrase family.</text>
</comment>
<dbReference type="InterPro" id="IPR004107">
    <property type="entry name" value="Integrase_SAM-like_N"/>
</dbReference>
<evidence type="ECO:0000256" key="1">
    <source>
        <dbReference type="ARBA" id="ARBA00003283"/>
    </source>
</evidence>
<dbReference type="RefSeq" id="WP_059033761.1">
    <property type="nucleotide sequence ID" value="NZ_DF977003.1"/>
</dbReference>
<dbReference type="InterPro" id="IPR010998">
    <property type="entry name" value="Integrase_recombinase_N"/>
</dbReference>
<dbReference type="Pfam" id="PF02899">
    <property type="entry name" value="Phage_int_SAM_1"/>
    <property type="match status" value="1"/>
</dbReference>
<dbReference type="InterPro" id="IPR044068">
    <property type="entry name" value="CB"/>
</dbReference>
<evidence type="ECO:0000313" key="10">
    <source>
        <dbReference type="Proteomes" id="UP000062160"/>
    </source>
</evidence>
<dbReference type="PROSITE" id="PS51900">
    <property type="entry name" value="CB"/>
    <property type="match status" value="1"/>
</dbReference>
<dbReference type="PANTHER" id="PTHR30349">
    <property type="entry name" value="PHAGE INTEGRASE-RELATED"/>
    <property type="match status" value="1"/>
</dbReference>
<dbReference type="STRING" id="224999.GCA_001485475_02072"/>
<dbReference type="Proteomes" id="UP000062160">
    <property type="component" value="Unassembled WGS sequence"/>
</dbReference>
<dbReference type="PROSITE" id="PS51898">
    <property type="entry name" value="TYR_RECOMBINASE"/>
    <property type="match status" value="1"/>
</dbReference>
<accession>A0A0U9HQ61</accession>
<dbReference type="GO" id="GO:0006310">
    <property type="term" value="P:DNA recombination"/>
    <property type="evidence" value="ECO:0007669"/>
    <property type="project" value="UniProtKB-KW"/>
</dbReference>
<evidence type="ECO:0000256" key="3">
    <source>
        <dbReference type="ARBA" id="ARBA00022908"/>
    </source>
</evidence>
<evidence type="ECO:0000259" key="7">
    <source>
        <dbReference type="PROSITE" id="PS51898"/>
    </source>
</evidence>
<feature type="domain" description="Tyr recombinase" evidence="7">
    <location>
        <begin position="107"/>
        <end position="299"/>
    </location>
</feature>
<keyword evidence="3" id="KW-0229">DNA integration</keyword>
<dbReference type="Gene3D" id="1.10.150.130">
    <property type="match status" value="1"/>
</dbReference>
<dbReference type="GO" id="GO:0003677">
    <property type="term" value="F:DNA binding"/>
    <property type="evidence" value="ECO:0007669"/>
    <property type="project" value="UniProtKB-UniRule"/>
</dbReference>
<proteinExistence type="inferred from homology"/>
<dbReference type="OrthoDB" id="9785687at2"/>
<name>A0A0U9HQ61_9FIRM</name>
<evidence type="ECO:0000256" key="5">
    <source>
        <dbReference type="ARBA" id="ARBA00023172"/>
    </source>
</evidence>
<dbReference type="InterPro" id="IPR011010">
    <property type="entry name" value="DNA_brk_join_enz"/>
</dbReference>
<evidence type="ECO:0000313" key="9">
    <source>
        <dbReference type="EMBL" id="GAQ26033.1"/>
    </source>
</evidence>
<reference evidence="9" key="1">
    <citation type="journal article" date="2016" name="Genome Announc.">
        <title>Draft Genome Sequence of the Syntrophic Lactate-Degrading Bacterium Tepidanaerobacter syntrophicus JLT.</title>
        <authorList>
            <person name="Matsuura N."/>
            <person name="Ohashi A."/>
            <person name="Tourlousse D.M."/>
            <person name="Sekiguchi Y."/>
        </authorList>
    </citation>
    <scope>NUCLEOTIDE SEQUENCE [LARGE SCALE GENOMIC DNA]</scope>
    <source>
        <strain evidence="9">JL</strain>
    </source>
</reference>
<dbReference type="InterPro" id="IPR013762">
    <property type="entry name" value="Integrase-like_cat_sf"/>
</dbReference>
<evidence type="ECO:0000256" key="4">
    <source>
        <dbReference type="ARBA" id="ARBA00023125"/>
    </source>
</evidence>
<dbReference type="InterPro" id="IPR050090">
    <property type="entry name" value="Tyrosine_recombinase_XerCD"/>
</dbReference>